<gene>
    <name evidence="1" type="ORF">BDP55DRAFT_166033</name>
</gene>
<dbReference type="EMBL" id="JAHMHR010000023">
    <property type="protein sequence ID" value="KAK1675000.1"/>
    <property type="molecule type" value="Genomic_DNA"/>
</dbReference>
<dbReference type="RefSeq" id="XP_060429003.1">
    <property type="nucleotide sequence ID" value="XM_060565722.1"/>
</dbReference>
<evidence type="ECO:0000313" key="1">
    <source>
        <dbReference type="EMBL" id="KAK1675000.1"/>
    </source>
</evidence>
<name>A0AAJ0AJF1_9PEZI</name>
<dbReference type="AlphaFoldDB" id="A0AAJ0AJF1"/>
<accession>A0AAJ0AJF1</accession>
<comment type="caution">
    <text evidence="1">The sequence shown here is derived from an EMBL/GenBank/DDBJ whole genome shotgun (WGS) entry which is preliminary data.</text>
</comment>
<evidence type="ECO:0000313" key="2">
    <source>
        <dbReference type="Proteomes" id="UP001224890"/>
    </source>
</evidence>
<keyword evidence="2" id="KW-1185">Reference proteome</keyword>
<protein>
    <submittedName>
        <fullName evidence="1">Uncharacterized protein</fullName>
    </submittedName>
</protein>
<reference evidence="1" key="1">
    <citation type="submission" date="2021-06" db="EMBL/GenBank/DDBJ databases">
        <title>Comparative genomics, transcriptomics and evolutionary studies reveal genomic signatures of adaptation to plant cell wall in hemibiotrophic fungi.</title>
        <authorList>
            <consortium name="DOE Joint Genome Institute"/>
            <person name="Baroncelli R."/>
            <person name="Diaz J.F."/>
            <person name="Benocci T."/>
            <person name="Peng M."/>
            <person name="Battaglia E."/>
            <person name="Haridas S."/>
            <person name="Andreopoulos W."/>
            <person name="Labutti K."/>
            <person name="Pangilinan J."/>
            <person name="Floch G.L."/>
            <person name="Makela M.R."/>
            <person name="Henrissat B."/>
            <person name="Grigoriev I.V."/>
            <person name="Crouch J.A."/>
            <person name="De Vries R.P."/>
            <person name="Sukno S.A."/>
            <person name="Thon M.R."/>
        </authorList>
    </citation>
    <scope>NUCLEOTIDE SEQUENCE</scope>
    <source>
        <strain evidence="1">CBS 193.32</strain>
    </source>
</reference>
<sequence length="184" mass="20380">MGSSIGLGGVVRGIACMSSMVLSSRLAWKQRCCGCERILRKKRSVRFSTTRSVDESLMPASKATRYCKVCWYVRTFADTPSSAPRGPEGSKGAAAQPWAAPTLMASPSWPSRRWSGLCDVEQIMQTNHFLTIANWREAQPGLTVFARASGPMHPPRAGCRCYLRRAWRPCCSSLGQTTTDWTKR</sequence>
<dbReference type="Proteomes" id="UP001224890">
    <property type="component" value="Unassembled WGS sequence"/>
</dbReference>
<proteinExistence type="predicted"/>
<dbReference type="GeneID" id="85450248"/>
<organism evidence="1 2">
    <name type="scientific">Colletotrichum godetiae</name>
    <dbReference type="NCBI Taxonomy" id="1209918"/>
    <lineage>
        <taxon>Eukaryota</taxon>
        <taxon>Fungi</taxon>
        <taxon>Dikarya</taxon>
        <taxon>Ascomycota</taxon>
        <taxon>Pezizomycotina</taxon>
        <taxon>Sordariomycetes</taxon>
        <taxon>Hypocreomycetidae</taxon>
        <taxon>Glomerellales</taxon>
        <taxon>Glomerellaceae</taxon>
        <taxon>Colletotrichum</taxon>
        <taxon>Colletotrichum acutatum species complex</taxon>
    </lineage>
</organism>